<feature type="compositionally biased region" description="Low complexity" evidence="3">
    <location>
        <begin position="1"/>
        <end position="26"/>
    </location>
</feature>
<evidence type="ECO:0000259" key="5">
    <source>
        <dbReference type="PROSITE" id="PS50076"/>
    </source>
</evidence>
<evidence type="ECO:0000256" key="2">
    <source>
        <dbReference type="ARBA" id="ARBA00022803"/>
    </source>
</evidence>
<organism evidence="6 7">
    <name type="scientific">Porphyra umbilicalis</name>
    <name type="common">Purple laver</name>
    <name type="synonym">Red alga</name>
    <dbReference type="NCBI Taxonomy" id="2786"/>
    <lineage>
        <taxon>Eukaryota</taxon>
        <taxon>Rhodophyta</taxon>
        <taxon>Bangiophyceae</taxon>
        <taxon>Bangiales</taxon>
        <taxon>Bangiaceae</taxon>
        <taxon>Porphyra</taxon>
    </lineage>
</organism>
<dbReference type="Proteomes" id="UP000218209">
    <property type="component" value="Unassembled WGS sequence"/>
</dbReference>
<keyword evidence="4" id="KW-0472">Membrane</keyword>
<feature type="domain" description="J" evidence="5">
    <location>
        <begin position="306"/>
        <end position="372"/>
    </location>
</feature>
<dbReference type="InterPro" id="IPR001623">
    <property type="entry name" value="DnaJ_domain"/>
</dbReference>
<name>A0A1X6P7G4_PORUM</name>
<feature type="region of interest" description="Disordered" evidence="3">
    <location>
        <begin position="1"/>
        <end position="61"/>
    </location>
</feature>
<dbReference type="GO" id="GO:0051879">
    <property type="term" value="F:Hsp90 protein binding"/>
    <property type="evidence" value="ECO:0007669"/>
    <property type="project" value="TreeGrafter"/>
</dbReference>
<dbReference type="Gene3D" id="1.10.287.110">
    <property type="entry name" value="DnaJ domain"/>
    <property type="match status" value="1"/>
</dbReference>
<gene>
    <name evidence="6" type="ORF">BU14_0178s0006</name>
</gene>
<accession>A0A1X6P7G4</accession>
<dbReference type="PROSITE" id="PS50076">
    <property type="entry name" value="DNAJ_2"/>
    <property type="match status" value="1"/>
</dbReference>
<dbReference type="AlphaFoldDB" id="A0A1X6P7G4"/>
<dbReference type="PANTHER" id="PTHR22904">
    <property type="entry name" value="TPR REPEAT CONTAINING PROTEIN"/>
    <property type="match status" value="1"/>
</dbReference>
<dbReference type="EMBL" id="KV918858">
    <property type="protein sequence ID" value="OSX76690.1"/>
    <property type="molecule type" value="Genomic_DNA"/>
</dbReference>
<dbReference type="InterPro" id="IPR019734">
    <property type="entry name" value="TPR_rpt"/>
</dbReference>
<proteinExistence type="predicted"/>
<dbReference type="SMART" id="SM00028">
    <property type="entry name" value="TPR"/>
    <property type="match status" value="3"/>
</dbReference>
<keyword evidence="7" id="KW-1185">Reference proteome</keyword>
<dbReference type="CDD" id="cd06257">
    <property type="entry name" value="DnaJ"/>
    <property type="match status" value="1"/>
</dbReference>
<evidence type="ECO:0000256" key="1">
    <source>
        <dbReference type="ARBA" id="ARBA00022737"/>
    </source>
</evidence>
<evidence type="ECO:0000256" key="4">
    <source>
        <dbReference type="SAM" id="Phobius"/>
    </source>
</evidence>
<dbReference type="OrthoDB" id="10250354at2759"/>
<feature type="compositionally biased region" description="Gly residues" evidence="3">
    <location>
        <begin position="51"/>
        <end position="60"/>
    </location>
</feature>
<keyword evidence="4" id="KW-1133">Transmembrane helix</keyword>
<evidence type="ECO:0000313" key="6">
    <source>
        <dbReference type="EMBL" id="OSX76690.1"/>
    </source>
</evidence>
<evidence type="ECO:0000256" key="3">
    <source>
        <dbReference type="SAM" id="MobiDB-lite"/>
    </source>
</evidence>
<keyword evidence="2" id="KW-0802">TPR repeat</keyword>
<feature type="transmembrane region" description="Helical" evidence="4">
    <location>
        <begin position="448"/>
        <end position="471"/>
    </location>
</feature>
<dbReference type="Pfam" id="PF00226">
    <property type="entry name" value="DnaJ"/>
    <property type="match status" value="1"/>
</dbReference>
<dbReference type="InterPro" id="IPR011990">
    <property type="entry name" value="TPR-like_helical_dom_sf"/>
</dbReference>
<protein>
    <recommendedName>
        <fullName evidence="5">J domain-containing protein</fullName>
    </recommendedName>
</protein>
<keyword evidence="1" id="KW-0677">Repeat</keyword>
<dbReference type="PANTHER" id="PTHR22904:SF533">
    <property type="entry name" value="HSP70-HSP90 ORGANIZING PROTEIN 3"/>
    <property type="match status" value="1"/>
</dbReference>
<sequence length="510" mass="48947">MAAAVAAAAGMPPTAPAAAGPTALPPRRVGHGPWRRADGRAGHPPATRAADGGGGRGGGDAAASAIAATAAAVWVPPSPALAGHVVLAGAPGAPAPGAGGGGDGVPPPPLPDLATGGVATPAATVVATGGATDTGGDGAAAAAAGGGADAAAAAAAADAATAPGGGGGAVDGAPAAAAALCKARGNSHFAAGRYADAVDAYTAGLRVEGGNVNLLSNRSAAHLKLGHLAAAEADGRAAVAADPQWPKGWWRVGVAQLEGGHPADAVATFDAALAACDAADANLRSARRRAVEAVEAAAHLAAVASEAGAVGGGAGAGAGGGGAVKRRYYALARALHPDKCRVAMGGEAMRDVAMAYTTLASPVKRALYDRYMRDVMAACADGPRAPAAGRSPTAAAPAPAAAAAAAAANRPTPSYSEWEASQAAAVDLPPWLVCLLGVHGGGCCVATALLLLLLPLAVVAGAMTVLAWAAWLPVRAVRRWRAGAEAAAEAERRAVAKADEGWQDAIYGHV</sequence>
<evidence type="ECO:0000313" key="7">
    <source>
        <dbReference type="Proteomes" id="UP000218209"/>
    </source>
</evidence>
<keyword evidence="4" id="KW-0812">Transmembrane</keyword>
<dbReference type="InterPro" id="IPR036869">
    <property type="entry name" value="J_dom_sf"/>
</dbReference>
<dbReference type="Gene3D" id="1.25.40.10">
    <property type="entry name" value="Tetratricopeptide repeat domain"/>
    <property type="match status" value="1"/>
</dbReference>
<dbReference type="SUPFAM" id="SSF46565">
    <property type="entry name" value="Chaperone J-domain"/>
    <property type="match status" value="1"/>
</dbReference>
<dbReference type="SUPFAM" id="SSF48452">
    <property type="entry name" value="TPR-like"/>
    <property type="match status" value="1"/>
</dbReference>
<reference evidence="6 7" key="1">
    <citation type="submission" date="2017-03" db="EMBL/GenBank/DDBJ databases">
        <title>WGS assembly of Porphyra umbilicalis.</title>
        <authorList>
            <person name="Brawley S.H."/>
            <person name="Blouin N.A."/>
            <person name="Ficko-Blean E."/>
            <person name="Wheeler G.L."/>
            <person name="Lohr M."/>
            <person name="Goodson H.V."/>
            <person name="Jenkins J.W."/>
            <person name="Blaby-Haas C.E."/>
            <person name="Helliwell K.E."/>
            <person name="Chan C."/>
            <person name="Marriage T."/>
            <person name="Bhattacharya D."/>
            <person name="Klein A.S."/>
            <person name="Badis Y."/>
            <person name="Brodie J."/>
            <person name="Cao Y."/>
            <person name="Collen J."/>
            <person name="Dittami S.M."/>
            <person name="Gachon C.M."/>
            <person name="Green B.R."/>
            <person name="Karpowicz S."/>
            <person name="Kim J.W."/>
            <person name="Kudahl U."/>
            <person name="Lin S."/>
            <person name="Michel G."/>
            <person name="Mittag M."/>
            <person name="Olson B.J."/>
            <person name="Pangilinan J."/>
            <person name="Peng Y."/>
            <person name="Qiu H."/>
            <person name="Shu S."/>
            <person name="Singer J.T."/>
            <person name="Smith A.G."/>
            <person name="Sprecher B.N."/>
            <person name="Wagner V."/>
            <person name="Wang W."/>
            <person name="Wang Z.-Y."/>
            <person name="Yan J."/>
            <person name="Yarish C."/>
            <person name="Zoeuner-Riek S."/>
            <person name="Zhuang Y."/>
            <person name="Zou Y."/>
            <person name="Lindquist E.A."/>
            <person name="Grimwood J."/>
            <person name="Barry K."/>
            <person name="Rokhsar D.S."/>
            <person name="Schmutz J."/>
            <person name="Stiller J.W."/>
            <person name="Grossman A.R."/>
            <person name="Prochnik S.E."/>
        </authorList>
    </citation>
    <scope>NUCLEOTIDE SEQUENCE [LARGE SCALE GENOMIC DNA]</scope>
    <source>
        <strain evidence="6">4086291</strain>
    </source>
</reference>